<dbReference type="EMBL" id="JAYRBN010000055">
    <property type="protein sequence ID" value="KAL2743642.1"/>
    <property type="molecule type" value="Genomic_DNA"/>
</dbReference>
<gene>
    <name evidence="1" type="ORF">V1477_008082</name>
</gene>
<evidence type="ECO:0000313" key="1">
    <source>
        <dbReference type="EMBL" id="KAL2743642.1"/>
    </source>
</evidence>
<organism evidence="1 2">
    <name type="scientific">Vespula maculifrons</name>
    <name type="common">Eastern yellow jacket</name>
    <name type="synonym">Wasp</name>
    <dbReference type="NCBI Taxonomy" id="7453"/>
    <lineage>
        <taxon>Eukaryota</taxon>
        <taxon>Metazoa</taxon>
        <taxon>Ecdysozoa</taxon>
        <taxon>Arthropoda</taxon>
        <taxon>Hexapoda</taxon>
        <taxon>Insecta</taxon>
        <taxon>Pterygota</taxon>
        <taxon>Neoptera</taxon>
        <taxon>Endopterygota</taxon>
        <taxon>Hymenoptera</taxon>
        <taxon>Apocrita</taxon>
        <taxon>Aculeata</taxon>
        <taxon>Vespoidea</taxon>
        <taxon>Vespidae</taxon>
        <taxon>Vespinae</taxon>
        <taxon>Vespula</taxon>
    </lineage>
</organism>
<accession>A0ABD2CEZ3</accession>
<sequence>MCVIDYNFNIAVDKTDMDLKSISTKRYRKYFFHVLDMAVRNSYYLCQISTEKNWHLQIINK</sequence>
<comment type="caution">
    <text evidence="1">The sequence shown here is derived from an EMBL/GenBank/DDBJ whole genome shotgun (WGS) entry which is preliminary data.</text>
</comment>
<dbReference type="AlphaFoldDB" id="A0ABD2CEZ3"/>
<protein>
    <submittedName>
        <fullName evidence="1">PiggyBac transposable element-derived protein 4</fullName>
    </submittedName>
</protein>
<dbReference type="Proteomes" id="UP001607303">
    <property type="component" value="Unassembled WGS sequence"/>
</dbReference>
<evidence type="ECO:0000313" key="2">
    <source>
        <dbReference type="Proteomes" id="UP001607303"/>
    </source>
</evidence>
<name>A0ABD2CEZ3_VESMC</name>
<keyword evidence="2" id="KW-1185">Reference proteome</keyword>
<reference evidence="1 2" key="1">
    <citation type="journal article" date="2024" name="Ann. Entomol. Soc. Am.">
        <title>Genomic analyses of the southern and eastern yellowjacket wasps (Hymenoptera: Vespidae) reveal evolutionary signatures of social life.</title>
        <authorList>
            <person name="Catto M.A."/>
            <person name="Caine P.B."/>
            <person name="Orr S.E."/>
            <person name="Hunt B.G."/>
            <person name="Goodisman M.A.D."/>
        </authorList>
    </citation>
    <scope>NUCLEOTIDE SEQUENCE [LARGE SCALE GENOMIC DNA]</scope>
    <source>
        <strain evidence="1">232</strain>
        <tissue evidence="1">Head and thorax</tissue>
    </source>
</reference>
<proteinExistence type="predicted"/>